<evidence type="ECO:0000313" key="2">
    <source>
        <dbReference type="EMBL" id="TLD93375.1"/>
    </source>
</evidence>
<organism evidence="2 3">
    <name type="scientific">Helicobacter magdeburgensis</name>
    <dbReference type="NCBI Taxonomy" id="471858"/>
    <lineage>
        <taxon>Bacteria</taxon>
        <taxon>Pseudomonadati</taxon>
        <taxon>Campylobacterota</taxon>
        <taxon>Epsilonproteobacteria</taxon>
        <taxon>Campylobacterales</taxon>
        <taxon>Helicobacteraceae</taxon>
        <taxon>Helicobacter</taxon>
    </lineage>
</organism>
<dbReference type="AlphaFoldDB" id="A0A4U8T1W8"/>
<evidence type="ECO:0000256" key="1">
    <source>
        <dbReference type="SAM" id="Coils"/>
    </source>
</evidence>
<dbReference type="EMBL" id="JRPE02000002">
    <property type="protein sequence ID" value="TLD93375.1"/>
    <property type="molecule type" value="Genomic_DNA"/>
</dbReference>
<dbReference type="RefSeq" id="WP_034586450.1">
    <property type="nucleotide sequence ID" value="NZ_JRPE02000002.1"/>
</dbReference>
<keyword evidence="3" id="KW-1185">Reference proteome</keyword>
<protein>
    <submittedName>
        <fullName evidence="2">Uncharacterized protein</fullName>
    </submittedName>
</protein>
<reference evidence="2 3" key="1">
    <citation type="journal article" date="2014" name="Genome Announc.">
        <title>Draft genome sequences of eight enterohepatic helicobacter species isolated from both laboratory and wild rodents.</title>
        <authorList>
            <person name="Sheh A."/>
            <person name="Shen Z."/>
            <person name="Fox J.G."/>
        </authorList>
    </citation>
    <scope>NUCLEOTIDE SEQUENCE [LARGE SCALE GENOMIC DNA]</scope>
    <source>
        <strain evidence="2 3">MIT 96-1001</strain>
    </source>
</reference>
<dbReference type="Proteomes" id="UP000029921">
    <property type="component" value="Unassembled WGS sequence"/>
</dbReference>
<accession>A0A4U8T1W8</accession>
<proteinExistence type="predicted"/>
<name>A0A4U8T1W8_9HELI</name>
<gene>
    <name evidence="2" type="ORF">LS74_001195</name>
</gene>
<feature type="coiled-coil region" evidence="1">
    <location>
        <begin position="143"/>
        <end position="174"/>
    </location>
</feature>
<sequence>MAKAKTTATEEVVTTENTEVATEATTAEAQTAKTNAKAGRRQATATQRKAFFERRAREHKATTRDLLSYLGTTPRNFIDANRQQRFALLSHLILQNINNIDYVSIVVGDDFTRRSSQVLRNIYSSSKEANFAILAGGEKGTEAIEASKKIEDLKAEAIKTLNQLNSQISQIASKFA</sequence>
<keyword evidence="1" id="KW-0175">Coiled coil</keyword>
<comment type="caution">
    <text evidence="2">The sequence shown here is derived from an EMBL/GenBank/DDBJ whole genome shotgun (WGS) entry which is preliminary data.</text>
</comment>
<evidence type="ECO:0000313" key="3">
    <source>
        <dbReference type="Proteomes" id="UP000029921"/>
    </source>
</evidence>